<name>A0AAJ1TUJ3_9HYPH</name>
<reference evidence="1" key="1">
    <citation type="submission" date="2023-07" db="EMBL/GenBank/DDBJ databases">
        <title>Genomic Encyclopedia of Type Strains, Phase IV (KMG-IV): sequencing the most valuable type-strain genomes for metagenomic binning, comparative biology and taxonomic classification.</title>
        <authorList>
            <person name="Goeker M."/>
        </authorList>
    </citation>
    <scope>NUCLEOTIDE SEQUENCE</scope>
    <source>
        <strain evidence="1">DSM 19569</strain>
    </source>
</reference>
<protein>
    <submittedName>
        <fullName evidence="1">Uncharacterized protein</fullName>
    </submittedName>
</protein>
<evidence type="ECO:0000313" key="1">
    <source>
        <dbReference type="EMBL" id="MDQ0547477.1"/>
    </source>
</evidence>
<dbReference type="EMBL" id="JAUSWL010000027">
    <property type="protein sequence ID" value="MDQ0547477.1"/>
    <property type="molecule type" value="Genomic_DNA"/>
</dbReference>
<dbReference type="RefSeq" id="WP_230368486.1">
    <property type="nucleotide sequence ID" value="NZ_JAJALK010000031.1"/>
</dbReference>
<sequence>MILNLAVWFAIHTVFAEVLPFAGGPLRIDAPVLASLDPNALGLAAVAVQAVFRLKVAWSRSWLAAPRPASS</sequence>
<gene>
    <name evidence="1" type="ORF">QO001_006436</name>
</gene>
<dbReference type="AlphaFoldDB" id="A0AAJ1TUJ3"/>
<evidence type="ECO:0000313" key="2">
    <source>
        <dbReference type="Proteomes" id="UP001223420"/>
    </source>
</evidence>
<accession>A0AAJ1TUJ3</accession>
<organism evidence="1 2">
    <name type="scientific">Methylobacterium brachiatum</name>
    <dbReference type="NCBI Taxonomy" id="269660"/>
    <lineage>
        <taxon>Bacteria</taxon>
        <taxon>Pseudomonadati</taxon>
        <taxon>Pseudomonadota</taxon>
        <taxon>Alphaproteobacteria</taxon>
        <taxon>Hyphomicrobiales</taxon>
        <taxon>Methylobacteriaceae</taxon>
        <taxon>Methylobacterium</taxon>
    </lineage>
</organism>
<comment type="caution">
    <text evidence="1">The sequence shown here is derived from an EMBL/GenBank/DDBJ whole genome shotgun (WGS) entry which is preliminary data.</text>
</comment>
<proteinExistence type="predicted"/>
<dbReference type="Proteomes" id="UP001223420">
    <property type="component" value="Unassembled WGS sequence"/>
</dbReference>